<feature type="region of interest" description="Disordered" evidence="1">
    <location>
        <begin position="1"/>
        <end position="39"/>
    </location>
</feature>
<dbReference type="Pfam" id="PF07475">
    <property type="entry name" value="Hpr_kinase_C"/>
    <property type="match status" value="1"/>
</dbReference>
<keyword evidence="4" id="KW-1185">Reference proteome</keyword>
<dbReference type="CDD" id="cd01918">
    <property type="entry name" value="HprK_C"/>
    <property type="match status" value="1"/>
</dbReference>
<dbReference type="EMBL" id="NSLI01000002">
    <property type="protein sequence ID" value="PAX08426.1"/>
    <property type="molecule type" value="Genomic_DNA"/>
</dbReference>
<dbReference type="GO" id="GO:0000155">
    <property type="term" value="F:phosphorelay sensor kinase activity"/>
    <property type="evidence" value="ECO:0007669"/>
    <property type="project" value="InterPro"/>
</dbReference>
<dbReference type="Gene3D" id="3.40.50.300">
    <property type="entry name" value="P-loop containing nucleotide triphosphate hydrolases"/>
    <property type="match status" value="1"/>
</dbReference>
<feature type="compositionally biased region" description="Low complexity" evidence="1">
    <location>
        <begin position="15"/>
        <end position="26"/>
    </location>
</feature>
<name>A0A2A2SGP0_9SPHN</name>
<comment type="caution">
    <text evidence="3">The sequence shown here is derived from an EMBL/GenBank/DDBJ whole genome shotgun (WGS) entry which is preliminary data.</text>
</comment>
<dbReference type="PANTHER" id="PTHR30305">
    <property type="entry name" value="PROTEIN YJDM-RELATED"/>
    <property type="match status" value="1"/>
</dbReference>
<proteinExistence type="predicted"/>
<dbReference type="GO" id="GO:0006109">
    <property type="term" value="P:regulation of carbohydrate metabolic process"/>
    <property type="evidence" value="ECO:0007669"/>
    <property type="project" value="InterPro"/>
</dbReference>
<protein>
    <submittedName>
        <fullName evidence="3">Aldolase</fullName>
    </submittedName>
</protein>
<dbReference type="InterPro" id="IPR027417">
    <property type="entry name" value="P-loop_NTPase"/>
</dbReference>
<evidence type="ECO:0000313" key="4">
    <source>
        <dbReference type="Proteomes" id="UP000218151"/>
    </source>
</evidence>
<dbReference type="SUPFAM" id="SSF53795">
    <property type="entry name" value="PEP carboxykinase-like"/>
    <property type="match status" value="1"/>
</dbReference>
<accession>A0A2A2SGP0</accession>
<evidence type="ECO:0000313" key="3">
    <source>
        <dbReference type="EMBL" id="PAX08426.1"/>
    </source>
</evidence>
<organism evidence="3 4">
    <name type="scientific">Sphingomonas lenta</name>
    <dbReference type="NCBI Taxonomy" id="1141887"/>
    <lineage>
        <taxon>Bacteria</taxon>
        <taxon>Pseudomonadati</taxon>
        <taxon>Pseudomonadota</taxon>
        <taxon>Alphaproteobacteria</taxon>
        <taxon>Sphingomonadales</taxon>
        <taxon>Sphingomonadaceae</taxon>
        <taxon>Sphingomonas</taxon>
    </lineage>
</organism>
<evidence type="ECO:0000259" key="2">
    <source>
        <dbReference type="Pfam" id="PF07475"/>
    </source>
</evidence>
<reference evidence="4" key="1">
    <citation type="submission" date="2017-09" db="EMBL/GenBank/DDBJ databases">
        <authorList>
            <person name="Feng G."/>
            <person name="Zhu H."/>
        </authorList>
    </citation>
    <scope>NUCLEOTIDE SEQUENCE [LARGE SCALE GENOMIC DNA]</scope>
    <source>
        <strain evidence="4">1PNM-20</strain>
    </source>
</reference>
<dbReference type="AlphaFoldDB" id="A0A2A2SGP0"/>
<dbReference type="OrthoDB" id="8326226at2"/>
<dbReference type="GO" id="GO:0005524">
    <property type="term" value="F:ATP binding"/>
    <property type="evidence" value="ECO:0007669"/>
    <property type="project" value="InterPro"/>
</dbReference>
<evidence type="ECO:0000256" key="1">
    <source>
        <dbReference type="SAM" id="MobiDB-lite"/>
    </source>
</evidence>
<dbReference type="InterPro" id="IPR011104">
    <property type="entry name" value="Hpr_kin/Pase_C"/>
</dbReference>
<dbReference type="PANTHER" id="PTHR30305:SF1">
    <property type="entry name" value="HPR KINASE_PHOSPHORYLASE"/>
    <property type="match status" value="1"/>
</dbReference>
<gene>
    <name evidence="3" type="ORF">CKY28_03270</name>
</gene>
<dbReference type="Proteomes" id="UP000218151">
    <property type="component" value="Unassembled WGS sequence"/>
</dbReference>
<sequence>MGAPSRSSRARTGRRAPASSSACRSPSRADRRSRPLPQTELVHATTVAIGGRGVLISGPSGSGKSDLALRLIDRGAKLVADDRTIVRAEDAGALAFAPETIAGRLEVRGVGILAVEQVEGVPLSLCVELSRSVERLPAPRTRTVAGVPLAELLLDPEPASAPIKVELALAHPDMVVA</sequence>
<feature type="domain" description="HPr kinase/phosphorylase C-terminal" evidence="2">
    <location>
        <begin position="37"/>
        <end position="121"/>
    </location>
</feature>